<feature type="transmembrane region" description="Helical" evidence="1">
    <location>
        <begin position="145"/>
        <end position="169"/>
    </location>
</feature>
<organism evidence="2 3">
    <name type="scientific">Ottowia testudinis</name>
    <dbReference type="NCBI Taxonomy" id="2816950"/>
    <lineage>
        <taxon>Bacteria</taxon>
        <taxon>Pseudomonadati</taxon>
        <taxon>Pseudomonadota</taxon>
        <taxon>Betaproteobacteria</taxon>
        <taxon>Burkholderiales</taxon>
        <taxon>Comamonadaceae</taxon>
        <taxon>Ottowia</taxon>
    </lineage>
</organism>
<dbReference type="EMBL" id="CP071796">
    <property type="protein sequence ID" value="QTD46041.1"/>
    <property type="molecule type" value="Genomic_DNA"/>
</dbReference>
<feature type="transmembrane region" description="Helical" evidence="1">
    <location>
        <begin position="28"/>
        <end position="48"/>
    </location>
</feature>
<keyword evidence="3" id="KW-1185">Reference proteome</keyword>
<dbReference type="InterPro" id="IPR010295">
    <property type="entry name" value="DUF898"/>
</dbReference>
<feature type="transmembrane region" description="Helical" evidence="1">
    <location>
        <begin position="195"/>
        <end position="214"/>
    </location>
</feature>
<feature type="transmembrane region" description="Helical" evidence="1">
    <location>
        <begin position="101"/>
        <end position="124"/>
    </location>
</feature>
<evidence type="ECO:0000256" key="1">
    <source>
        <dbReference type="SAM" id="Phobius"/>
    </source>
</evidence>
<dbReference type="RefSeq" id="WP_208009931.1">
    <property type="nucleotide sequence ID" value="NZ_CP071796.1"/>
</dbReference>
<dbReference type="Pfam" id="PF05987">
    <property type="entry name" value="DUF898"/>
    <property type="match status" value="1"/>
</dbReference>
<protein>
    <submittedName>
        <fullName evidence="2">DUF898 domain-containing protein</fullName>
    </submittedName>
</protein>
<dbReference type="Proteomes" id="UP000663903">
    <property type="component" value="Chromosome"/>
</dbReference>
<gene>
    <name evidence="2" type="ORF">J1M35_03790</name>
</gene>
<keyword evidence="1" id="KW-0812">Transmembrane</keyword>
<proteinExistence type="predicted"/>
<keyword evidence="1" id="KW-0472">Membrane</keyword>
<sequence>MNHANQPLTPARIKAHRIEFTGSGGEYFRVWIVNVLLSVVTLGLYTPWARRRTAQYFYSHTQVAGSPLEFVAEQKRMVRGFLVFVVLSIAYKLAVETGQQLAAGLLLFGFAALAPFLWAGAMRFRLGATRWRGIRLAFTATWKEVYVASWPVFAIAAIWTAVFFTAAALSPDMPAGIAETPGNVPKLPAPDGTTLALFGLGAVLTLLCVIRLEYNYRRLFIARARIGGQTGHWKPRYRDFVKVWLATAGFFLLCLLLCGLVMAVLTGGSMALLPSLFGRTGGVYGMLLLMVLVFLSTLLLMVLASLPARAYREARMFQLVWNNVGISNIARSKTSLRTGGFIWLRVKNMLLTLITLGFYRPFAVASEYAAKVGSVTLYLKGGTDQLVGELVKQQGAFGDAAADALGLDLIG</sequence>
<reference evidence="2" key="1">
    <citation type="submission" date="2021-03" db="EMBL/GenBank/DDBJ databases">
        <title>Ottowia sp. 27C isolated from the cloaca of a Giant Asian pond turtle (Heosemys grandis).</title>
        <authorList>
            <person name="Spergser J."/>
            <person name="Busse H.-J."/>
        </authorList>
    </citation>
    <scope>NUCLEOTIDE SEQUENCE</scope>
    <source>
        <strain evidence="2">27C</strain>
    </source>
</reference>
<dbReference type="KEGG" id="otd:J1M35_03790"/>
<evidence type="ECO:0000313" key="2">
    <source>
        <dbReference type="EMBL" id="QTD46041.1"/>
    </source>
</evidence>
<keyword evidence="1" id="KW-1133">Transmembrane helix</keyword>
<feature type="transmembrane region" description="Helical" evidence="1">
    <location>
        <begin position="285"/>
        <end position="306"/>
    </location>
</feature>
<feature type="transmembrane region" description="Helical" evidence="1">
    <location>
        <begin position="77"/>
        <end position="95"/>
    </location>
</feature>
<accession>A0A975CHR1</accession>
<feature type="transmembrane region" description="Helical" evidence="1">
    <location>
        <begin position="243"/>
        <end position="265"/>
    </location>
</feature>
<dbReference type="AlphaFoldDB" id="A0A975CHR1"/>
<name>A0A975CHR1_9BURK</name>
<evidence type="ECO:0000313" key="3">
    <source>
        <dbReference type="Proteomes" id="UP000663903"/>
    </source>
</evidence>